<name>A0A382GRH7_9ZZZZ</name>
<feature type="non-terminal residue" evidence="1">
    <location>
        <position position="169"/>
    </location>
</feature>
<dbReference type="AlphaFoldDB" id="A0A382GRH7"/>
<proteinExistence type="predicted"/>
<accession>A0A382GRH7</accession>
<sequence length="169" mass="19186">MSCTPQNYPEKNKVVIPNVVNDSETVTNDGNSIDTIYKNTIPQYVENLNFVESKILNEIEILLPEIDNQNITRDFINAFELSIYKKNAKNIQLNINTYKNKTELVNIILQKASPGKIFIGPLTSADTENIFTECSKGVLFFSFASDRKQAGKCVYLINFFPEDDLSTLF</sequence>
<dbReference type="EMBL" id="UINC01056949">
    <property type="protein sequence ID" value="SVB77589.1"/>
    <property type="molecule type" value="Genomic_DNA"/>
</dbReference>
<organism evidence="1">
    <name type="scientific">marine metagenome</name>
    <dbReference type="NCBI Taxonomy" id="408172"/>
    <lineage>
        <taxon>unclassified sequences</taxon>
        <taxon>metagenomes</taxon>
        <taxon>ecological metagenomes</taxon>
    </lineage>
</organism>
<reference evidence="1" key="1">
    <citation type="submission" date="2018-05" db="EMBL/GenBank/DDBJ databases">
        <authorList>
            <person name="Lanie J.A."/>
            <person name="Ng W.-L."/>
            <person name="Kazmierczak K.M."/>
            <person name="Andrzejewski T.M."/>
            <person name="Davidsen T.M."/>
            <person name="Wayne K.J."/>
            <person name="Tettelin H."/>
            <person name="Glass J.I."/>
            <person name="Rusch D."/>
            <person name="Podicherti R."/>
            <person name="Tsui H.-C.T."/>
            <person name="Winkler M.E."/>
        </authorList>
    </citation>
    <scope>NUCLEOTIDE SEQUENCE</scope>
</reference>
<evidence type="ECO:0000313" key="1">
    <source>
        <dbReference type="EMBL" id="SVB77589.1"/>
    </source>
</evidence>
<gene>
    <name evidence="1" type="ORF">METZ01_LOCUS230443</name>
</gene>
<protein>
    <submittedName>
        <fullName evidence="1">Uncharacterized protein</fullName>
    </submittedName>
</protein>